<evidence type="ECO:0000313" key="3">
    <source>
        <dbReference type="Proteomes" id="UP000283255"/>
    </source>
</evidence>
<reference evidence="2 3" key="1">
    <citation type="submission" date="2018-09" db="EMBL/GenBank/DDBJ databases">
        <authorList>
            <person name="Wang F."/>
        </authorList>
    </citation>
    <scope>NUCLEOTIDE SEQUENCE [LARGE SCALE GENOMIC DNA]</scope>
    <source>
        <strain evidence="2 3">PLHSC7-2</strain>
    </source>
</reference>
<name>A0A418YHE2_9GAMM</name>
<dbReference type="NCBIfam" id="TIGR03006">
    <property type="entry name" value="pepcterm_polyde"/>
    <property type="match status" value="1"/>
</dbReference>
<dbReference type="InterPro" id="IPR022560">
    <property type="entry name" value="DUF3473"/>
</dbReference>
<dbReference type="GO" id="GO:0016810">
    <property type="term" value="F:hydrolase activity, acting on carbon-nitrogen (but not peptide) bonds"/>
    <property type="evidence" value="ECO:0007669"/>
    <property type="project" value="InterPro"/>
</dbReference>
<dbReference type="OrthoDB" id="9784220at2"/>
<reference evidence="2 3" key="2">
    <citation type="submission" date="2019-01" db="EMBL/GenBank/DDBJ databases">
        <title>Motilimonas pumilus sp. nov., isolated from the gut of sea cucumber (Apostichopus japonicus).</title>
        <authorList>
            <person name="Wang F.-Q."/>
            <person name="Ren L.-H."/>
            <person name="Lin Y.-W."/>
            <person name="Sun G.-H."/>
            <person name="Du Z.-J."/>
            <person name="Zhao J.-X."/>
            <person name="Liu X.-J."/>
            <person name="Liu L.-J."/>
        </authorList>
    </citation>
    <scope>NUCLEOTIDE SEQUENCE [LARGE SCALE GENOMIC DNA]</scope>
    <source>
        <strain evidence="2 3">PLHSC7-2</strain>
    </source>
</reference>
<dbReference type="PROSITE" id="PS51677">
    <property type="entry name" value="NODB"/>
    <property type="match status" value="1"/>
</dbReference>
<feature type="domain" description="NodB homology" evidence="1">
    <location>
        <begin position="25"/>
        <end position="294"/>
    </location>
</feature>
<dbReference type="InterPro" id="IPR002509">
    <property type="entry name" value="NODB_dom"/>
</dbReference>
<evidence type="ECO:0000259" key="1">
    <source>
        <dbReference type="PROSITE" id="PS51677"/>
    </source>
</evidence>
<dbReference type="Gene3D" id="3.20.20.370">
    <property type="entry name" value="Glycoside hydrolase/deacetylase"/>
    <property type="match status" value="1"/>
</dbReference>
<dbReference type="PANTHER" id="PTHR47561:SF1">
    <property type="entry name" value="POLYSACCHARIDE DEACETYLASE FAMILY PROTEIN (AFU_ORTHOLOGUE AFUA_6G05030)"/>
    <property type="match status" value="1"/>
</dbReference>
<dbReference type="InterPro" id="IPR014344">
    <property type="entry name" value="XrtA_polysacc_deacetyl"/>
</dbReference>
<organism evidence="2 3">
    <name type="scientific">Motilimonas pumila</name>
    <dbReference type="NCBI Taxonomy" id="2303987"/>
    <lineage>
        <taxon>Bacteria</taxon>
        <taxon>Pseudomonadati</taxon>
        <taxon>Pseudomonadota</taxon>
        <taxon>Gammaproteobacteria</taxon>
        <taxon>Alteromonadales</taxon>
        <taxon>Alteromonadales genera incertae sedis</taxon>
        <taxon>Motilimonas</taxon>
    </lineage>
</organism>
<dbReference type="SUPFAM" id="SSF88713">
    <property type="entry name" value="Glycoside hydrolase/deacetylase"/>
    <property type="match status" value="1"/>
</dbReference>
<dbReference type="RefSeq" id="WP_119909799.1">
    <property type="nucleotide sequence ID" value="NZ_QZCH01000004.1"/>
</dbReference>
<keyword evidence="3" id="KW-1185">Reference proteome</keyword>
<dbReference type="AlphaFoldDB" id="A0A418YHE2"/>
<dbReference type="Proteomes" id="UP000283255">
    <property type="component" value="Unassembled WGS sequence"/>
</dbReference>
<dbReference type="EMBL" id="QZCH01000004">
    <property type="protein sequence ID" value="RJG49464.1"/>
    <property type="molecule type" value="Genomic_DNA"/>
</dbReference>
<dbReference type="InterPro" id="IPR045235">
    <property type="entry name" value="PuuE_HpPgdA-like"/>
</dbReference>
<protein>
    <submittedName>
        <fullName evidence="2">DUF3473 domain-containing protein</fullName>
    </submittedName>
</protein>
<dbReference type="Pfam" id="PF11959">
    <property type="entry name" value="DUF3473"/>
    <property type="match status" value="1"/>
</dbReference>
<dbReference type="InterPro" id="IPR011330">
    <property type="entry name" value="Glyco_hydro/deAcase_b/a-brl"/>
</dbReference>
<proteinExistence type="predicted"/>
<gene>
    <name evidence="2" type="ORF">D1Z90_05770</name>
</gene>
<sequence>MAACAMTVDLEDYFQVSAFSQHSPLSQWDEFDCRVEKNTHTLLDLFARYDVKATFFILGWIAERYPDLIRTIALQGHEIASHGYHHQRVTSLSQEAFLEDISRSKALLENITGSRVIGYRAPSFSFNNETPWVYDCLVAAGYQYSSSVYPVQHDHYGSPLLPRFAFHSHSQCLEIPISTLKMQWGSVFNKNVPIGGGGYFRFYPQWLSLWFLKQFHRQEQQPYIFYIHPWELDPHQPRLFDVGIKTRFRHYVNLDKTYQRLERLLQLYQWQRMDQLFTTSISAAIEVSGEQALA</sequence>
<dbReference type="GO" id="GO:0005975">
    <property type="term" value="P:carbohydrate metabolic process"/>
    <property type="evidence" value="ECO:0007669"/>
    <property type="project" value="InterPro"/>
</dbReference>
<evidence type="ECO:0000313" key="2">
    <source>
        <dbReference type="EMBL" id="RJG49464.1"/>
    </source>
</evidence>
<dbReference type="Pfam" id="PF01522">
    <property type="entry name" value="Polysacc_deac_1"/>
    <property type="match status" value="1"/>
</dbReference>
<accession>A0A418YHE2</accession>
<comment type="caution">
    <text evidence="2">The sequence shown here is derived from an EMBL/GenBank/DDBJ whole genome shotgun (WGS) entry which is preliminary data.</text>
</comment>
<dbReference type="CDD" id="cd10941">
    <property type="entry name" value="CE4_PuuE_HpPgdA_like_2"/>
    <property type="match status" value="1"/>
</dbReference>
<dbReference type="PANTHER" id="PTHR47561">
    <property type="entry name" value="POLYSACCHARIDE DEACETYLASE FAMILY PROTEIN (AFU_ORTHOLOGUE AFUA_6G05030)"/>
    <property type="match status" value="1"/>
</dbReference>